<dbReference type="Proteomes" id="UP000315103">
    <property type="component" value="Unassembled WGS sequence"/>
</dbReference>
<evidence type="ECO:0000313" key="1">
    <source>
        <dbReference type="EMBL" id="TVT29261.1"/>
    </source>
</evidence>
<dbReference type="RefSeq" id="WP_145285561.1">
    <property type="nucleotide sequence ID" value="NZ_VMSJ01000001.1"/>
</dbReference>
<dbReference type="OrthoDB" id="2390132at2"/>
<accession>A0A558AYC8</accession>
<evidence type="ECO:0000313" key="2">
    <source>
        <dbReference type="Proteomes" id="UP000315103"/>
    </source>
</evidence>
<organism evidence="1 2">
    <name type="scientific">Salinicoccus cyprini</name>
    <dbReference type="NCBI Taxonomy" id="2493691"/>
    <lineage>
        <taxon>Bacteria</taxon>
        <taxon>Bacillati</taxon>
        <taxon>Bacillota</taxon>
        <taxon>Bacilli</taxon>
        <taxon>Bacillales</taxon>
        <taxon>Staphylococcaceae</taxon>
        <taxon>Salinicoccus</taxon>
    </lineage>
</organism>
<comment type="caution">
    <text evidence="1">The sequence shown here is derived from an EMBL/GenBank/DDBJ whole genome shotgun (WGS) entry which is preliminary data.</text>
</comment>
<sequence length="82" mass="9559">MTFKEFKLLGAIFAFALVAGLIFMFDSHKIENTHSNIVYIDEFEVITEETPMMAKEETDVPEEQYAERTHIDHMMEMIGLIE</sequence>
<dbReference type="EMBL" id="VMSJ01000001">
    <property type="protein sequence ID" value="TVT29261.1"/>
    <property type="molecule type" value="Genomic_DNA"/>
</dbReference>
<keyword evidence="2" id="KW-1185">Reference proteome</keyword>
<dbReference type="AlphaFoldDB" id="A0A558AYC8"/>
<gene>
    <name evidence="1" type="ORF">FO441_02960</name>
</gene>
<reference evidence="1 2" key="1">
    <citation type="submission" date="2019-07" db="EMBL/GenBank/DDBJ databases">
        <title>Salinicoccus cyprini sp. nov., isolated from gastro-intestinal tract of mirror carp, Cyprinus carpio var. specularis, collected from Gobind Sagar Reservoir, Himachal Pradesh, India.</title>
        <authorList>
            <person name="Talwar C."/>
            <person name="Singh A.K."/>
            <person name="Lal R."/>
            <person name="Negi R.K."/>
        </authorList>
    </citation>
    <scope>NUCLEOTIDE SEQUENCE [LARGE SCALE GENOMIC DNA]</scope>
    <source>
        <strain evidence="1 2">CT19</strain>
    </source>
</reference>
<proteinExistence type="predicted"/>
<name>A0A558AYC8_9STAP</name>
<protein>
    <submittedName>
        <fullName evidence="1">Uncharacterized protein</fullName>
    </submittedName>
</protein>